<dbReference type="Gene3D" id="3.30.300.30">
    <property type="match status" value="1"/>
</dbReference>
<evidence type="ECO:0000256" key="1">
    <source>
        <dbReference type="ARBA" id="ARBA00001957"/>
    </source>
</evidence>
<dbReference type="PANTHER" id="PTHR45398:SF1">
    <property type="entry name" value="ENZYME, PUTATIVE (JCVI)-RELATED"/>
    <property type="match status" value="1"/>
</dbReference>
<reference evidence="5 6" key="1">
    <citation type="submission" date="2020-10" db="EMBL/GenBank/DDBJ databases">
        <title>Identification of Nocardia species via Next-generation sequencing and recognition of intraspecies genetic diversity.</title>
        <authorList>
            <person name="Li P."/>
            <person name="Li P."/>
            <person name="Lu B."/>
        </authorList>
    </citation>
    <scope>NUCLEOTIDE SEQUENCE [LARGE SCALE GENOMIC DNA]</scope>
    <source>
        <strain evidence="5 6">BJ06-0157</strain>
    </source>
</reference>
<dbReference type="InterPro" id="IPR006162">
    <property type="entry name" value="Ppantetheine_attach_site"/>
</dbReference>
<dbReference type="Pfam" id="PF00668">
    <property type="entry name" value="Condensation"/>
    <property type="match status" value="2"/>
</dbReference>
<gene>
    <name evidence="5" type="ORF">IU459_36880</name>
</gene>
<comment type="caution">
    <text evidence="5">The sequence shown here is derived from an EMBL/GenBank/DDBJ whole genome shotgun (WGS) entry which is preliminary data.</text>
</comment>
<dbReference type="Gene3D" id="1.10.1200.10">
    <property type="entry name" value="ACP-like"/>
    <property type="match status" value="1"/>
</dbReference>
<dbReference type="InterPro" id="IPR045851">
    <property type="entry name" value="AMP-bd_C_sf"/>
</dbReference>
<dbReference type="SMART" id="SM00823">
    <property type="entry name" value="PKS_PP"/>
    <property type="match status" value="1"/>
</dbReference>
<dbReference type="SUPFAM" id="SSF56801">
    <property type="entry name" value="Acetyl-CoA synthetase-like"/>
    <property type="match status" value="1"/>
</dbReference>
<keyword evidence="2" id="KW-0596">Phosphopantetheine</keyword>
<keyword evidence="6" id="KW-1185">Reference proteome</keyword>
<dbReference type="PANTHER" id="PTHR45398">
    <property type="match status" value="1"/>
</dbReference>
<accession>A0ABS0D2L3</accession>
<dbReference type="InterPro" id="IPR001242">
    <property type="entry name" value="Condensation_dom"/>
</dbReference>
<dbReference type="SUPFAM" id="SSF52777">
    <property type="entry name" value="CoA-dependent acyltransferases"/>
    <property type="match status" value="4"/>
</dbReference>
<dbReference type="Gene3D" id="3.30.559.10">
    <property type="entry name" value="Chloramphenicol acetyltransferase-like domain"/>
    <property type="match status" value="2"/>
</dbReference>
<dbReference type="NCBIfam" id="TIGR01720">
    <property type="entry name" value="NRPS-para261"/>
    <property type="match status" value="1"/>
</dbReference>
<dbReference type="Pfam" id="PF00550">
    <property type="entry name" value="PP-binding"/>
    <property type="match status" value="1"/>
</dbReference>
<evidence type="ECO:0000313" key="6">
    <source>
        <dbReference type="Proteomes" id="UP000702209"/>
    </source>
</evidence>
<dbReference type="InterPro" id="IPR009081">
    <property type="entry name" value="PP-bd_ACP"/>
</dbReference>
<dbReference type="InterPro" id="IPR010060">
    <property type="entry name" value="NRPS_synth"/>
</dbReference>
<dbReference type="Proteomes" id="UP000702209">
    <property type="component" value="Unassembled WGS sequence"/>
</dbReference>
<dbReference type="SUPFAM" id="SSF47336">
    <property type="entry name" value="ACP-like"/>
    <property type="match status" value="1"/>
</dbReference>
<dbReference type="CDD" id="cd19543">
    <property type="entry name" value="DCL_NRPS"/>
    <property type="match status" value="1"/>
</dbReference>
<sequence>MVPAVLVVVDGLPLTPVGKLDRAALPVPEFAGGVYRAPSGPVEVVLAGVFAEVLGVESVGVDDSFFALGGDSIMSIQLVARAKAAGVVISPREVFEYKTVAGLAEVAASVGVGGPVLEELPGGGVGEVPVTPIVAWLLERVGGFERVSQSVLLTLPVGIDRDTLARTVQAVLDRHDMLRARLRRSTDSGSVSGSGSGCVSGSGVGWVLEVLPVGSVSAESLLVRVPVEEVTGEGFSAVVAGAWEAAVGRLDPVSGVMVQGVWFDPGPTTGGRLLLVAHHVVIDGVSWRILVPDLAAAWARLAAGAEADLAPVGTSMRRWAHGLVAAAHCEARVGELDLWREMLTGSDPVLGSRPLDPAVDVGATVDTVSVALPAAVTDTVLTTLPEVFHGGVNDGLLTALAVALSSWRRDRGIDTAQALIGLEGHGREEQVVAGADLSRTVGWFTAMFPVRLDLAGVDLEEVLAGGAAAGAAVKTVKEQLRTTADRGIGYGLLRYLNDETGEVLASFPQPQVGFNYLGRFTTTGVLEDGVEVGWVPVEETGDLGGGDRDLPVAAVVAVDAAVTTTAAGSVLRAVFSFPTGVLSDGEVTDLARRWRQAVTVLAEYAGQPGAGGFTPSDLDLVRPDQHTIEALEQRYPTLTDIWPLAPLQEGLLFHALLADHSVDAYLVQVVLELRGDVDLARLQAAAQTLLDRHPNLRAAFVSDPDGRFLQVVADDVEVPVGEIDLTAVEESLRGAELDRILTADRTTRFDMNTAPLLRLMLITLAPGEYRLVLTNHHILLDGWSLPLLLRELLTLYVTAGDGSGLPRVHPYREYLAWLGRQDTQTSRAVWARALAGAEEPTLLAPAHPGRELSTIPDQYQLDLTEEQTRTLTTVAREQGVTLNTVIQVAWGLVLATMTARDDVVFGATVAGRPGQIPGIESMIGLFINTVPVRVRLDHHESLAELLTRVQTEQAGLLDYHHLGLTDIQAAAGAGAVFDTLTVFESYPVDRAGLSADTDLAGMRVVGASAHDATHYPLTLIASADTRLHLTIKYHPDLFDTTTATTLLHRTTHTLHTITTHTT</sequence>
<dbReference type="InterPro" id="IPR023213">
    <property type="entry name" value="CAT-like_dom_sf"/>
</dbReference>
<evidence type="ECO:0000259" key="4">
    <source>
        <dbReference type="PROSITE" id="PS50075"/>
    </source>
</evidence>
<protein>
    <submittedName>
        <fullName evidence="5">Non-ribosomal peptide synthetase</fullName>
    </submittedName>
</protein>
<dbReference type="PROSITE" id="PS50075">
    <property type="entry name" value="CARRIER"/>
    <property type="match status" value="1"/>
</dbReference>
<feature type="non-terminal residue" evidence="5">
    <location>
        <position position="1"/>
    </location>
</feature>
<feature type="non-terminal residue" evidence="5">
    <location>
        <position position="1062"/>
    </location>
</feature>
<dbReference type="PROSITE" id="PS00012">
    <property type="entry name" value="PHOSPHOPANTETHEINE"/>
    <property type="match status" value="1"/>
</dbReference>
<proteinExistence type="predicted"/>
<name>A0ABS0D2L3_9NOCA</name>
<evidence type="ECO:0000256" key="3">
    <source>
        <dbReference type="ARBA" id="ARBA00022553"/>
    </source>
</evidence>
<dbReference type="InterPro" id="IPR036736">
    <property type="entry name" value="ACP-like_sf"/>
</dbReference>
<feature type="domain" description="Carrier" evidence="4">
    <location>
        <begin position="37"/>
        <end position="111"/>
    </location>
</feature>
<dbReference type="InterPro" id="IPR020806">
    <property type="entry name" value="PKS_PP-bd"/>
</dbReference>
<organism evidence="5 6">
    <name type="scientific">Nocardia amamiensis</name>
    <dbReference type="NCBI Taxonomy" id="404578"/>
    <lineage>
        <taxon>Bacteria</taxon>
        <taxon>Bacillati</taxon>
        <taxon>Actinomycetota</taxon>
        <taxon>Actinomycetes</taxon>
        <taxon>Mycobacteriales</taxon>
        <taxon>Nocardiaceae</taxon>
        <taxon>Nocardia</taxon>
    </lineage>
</organism>
<evidence type="ECO:0000256" key="2">
    <source>
        <dbReference type="ARBA" id="ARBA00022450"/>
    </source>
</evidence>
<evidence type="ECO:0000313" key="5">
    <source>
        <dbReference type="EMBL" id="MBF6303036.1"/>
    </source>
</evidence>
<comment type="cofactor">
    <cofactor evidence="1">
        <name>pantetheine 4'-phosphate</name>
        <dbReference type="ChEBI" id="CHEBI:47942"/>
    </cofactor>
</comment>
<dbReference type="EMBL" id="JADLQX010000113">
    <property type="protein sequence ID" value="MBF6303036.1"/>
    <property type="molecule type" value="Genomic_DNA"/>
</dbReference>
<dbReference type="Gene3D" id="3.30.559.30">
    <property type="entry name" value="Nonribosomal peptide synthetase, condensation domain"/>
    <property type="match status" value="2"/>
</dbReference>
<keyword evidence="3" id="KW-0597">Phosphoprotein</keyword>